<reference evidence="3" key="1">
    <citation type="submission" date="2020-06" db="EMBL/GenBank/DDBJ databases">
        <title>Draft genomic sequecing of Geomonas sp. Red745.</title>
        <authorList>
            <person name="Itoh H."/>
            <person name="Xu Z.X."/>
            <person name="Ushijima N."/>
            <person name="Masuda Y."/>
            <person name="Shiratori Y."/>
            <person name="Senoo K."/>
        </authorList>
    </citation>
    <scope>NUCLEOTIDE SEQUENCE [LARGE SCALE GENOMIC DNA]</scope>
    <source>
        <strain evidence="3">Red745</strain>
    </source>
</reference>
<evidence type="ECO:0000313" key="3">
    <source>
        <dbReference type="Proteomes" id="UP000587586"/>
    </source>
</evidence>
<sequence>MNDDAGLAGTGTGQDQQGAVAVQHRFFLGWIEVVEQIHGILRKALGSGNAAPFYTTSTTPGQKEAGRSGATGPAALGARILAGNLARFAAPPGVASAPVNGDNDSYGKYFSIPMFILV</sequence>
<comment type="caution">
    <text evidence="2">The sequence shown here is derived from an EMBL/GenBank/DDBJ whole genome shotgun (WGS) entry which is preliminary data.</text>
</comment>
<keyword evidence="3" id="KW-1185">Reference proteome</keyword>
<evidence type="ECO:0000313" key="2">
    <source>
        <dbReference type="EMBL" id="GFO67819.1"/>
    </source>
</evidence>
<protein>
    <submittedName>
        <fullName evidence="2">Uncharacterized protein</fullName>
    </submittedName>
</protein>
<dbReference type="EMBL" id="BLXZ01000002">
    <property type="protein sequence ID" value="GFO67819.1"/>
    <property type="molecule type" value="Genomic_DNA"/>
</dbReference>
<name>A0A6V8N978_9BACT</name>
<gene>
    <name evidence="2" type="ORF">GMLC_13980</name>
</gene>
<organism evidence="2 3">
    <name type="scientific">Geomonas limicola</name>
    <dbReference type="NCBI Taxonomy" id="2740186"/>
    <lineage>
        <taxon>Bacteria</taxon>
        <taxon>Pseudomonadati</taxon>
        <taxon>Thermodesulfobacteriota</taxon>
        <taxon>Desulfuromonadia</taxon>
        <taxon>Geobacterales</taxon>
        <taxon>Geobacteraceae</taxon>
        <taxon>Geomonas</taxon>
    </lineage>
</organism>
<accession>A0A6V8N978</accession>
<dbReference type="Proteomes" id="UP000587586">
    <property type="component" value="Unassembled WGS sequence"/>
</dbReference>
<dbReference type="AlphaFoldDB" id="A0A6V8N978"/>
<proteinExistence type="predicted"/>
<evidence type="ECO:0000256" key="1">
    <source>
        <dbReference type="SAM" id="MobiDB-lite"/>
    </source>
</evidence>
<feature type="region of interest" description="Disordered" evidence="1">
    <location>
        <begin position="52"/>
        <end position="71"/>
    </location>
</feature>